<dbReference type="PROSITE" id="PS01033">
    <property type="entry name" value="GLOBIN"/>
    <property type="match status" value="1"/>
</dbReference>
<name>A0A0N4U7P3_DRAME</name>
<gene>
    <name evidence="7" type="ORF">DME_LOCUS7173</name>
</gene>
<dbReference type="AlphaFoldDB" id="A0A0N4U7P3"/>
<sequence>MAILIILWKRRKVFLGLERIVSNELTRLSSEQKKIIKETMEILQKDQLANGVTILIKFISEYPEVKRAWPQFRPIPDSAIISSDVIKNFALVYMQGLGRIADCMDDQVALSTALRRIAKSHVKWQISKQHILVVIENTWCTFFSIIGNLVEHYKNVSK</sequence>
<keyword evidence="4" id="KW-0408">Iron</keyword>
<dbReference type="SUPFAM" id="SSF46458">
    <property type="entry name" value="Globin-like"/>
    <property type="match status" value="1"/>
</dbReference>
<dbReference type="InterPro" id="IPR012292">
    <property type="entry name" value="Globin/Proto"/>
</dbReference>
<dbReference type="Pfam" id="PF00042">
    <property type="entry name" value="Globin"/>
    <property type="match status" value="1"/>
</dbReference>
<evidence type="ECO:0000256" key="4">
    <source>
        <dbReference type="ARBA" id="ARBA00023004"/>
    </source>
</evidence>
<comment type="similarity">
    <text evidence="5">Belongs to the globin family.</text>
</comment>
<evidence type="ECO:0000256" key="1">
    <source>
        <dbReference type="ARBA" id="ARBA00011245"/>
    </source>
</evidence>
<reference evidence="7 9" key="2">
    <citation type="submission" date="2018-11" db="EMBL/GenBank/DDBJ databases">
        <authorList>
            <consortium name="Pathogen Informatics"/>
        </authorList>
    </citation>
    <scope>NUCLEOTIDE SEQUENCE [LARGE SCALE GENOMIC DNA]</scope>
</reference>
<keyword evidence="2 5" id="KW-0349">Heme</keyword>
<keyword evidence="9" id="KW-1185">Reference proteome</keyword>
<protein>
    <submittedName>
        <fullName evidence="10">GLOBIN domain-containing protein</fullName>
    </submittedName>
</protein>
<proteinExistence type="inferred from homology"/>
<reference evidence="10" key="1">
    <citation type="submission" date="2017-02" db="UniProtKB">
        <authorList>
            <consortium name="WormBaseParasite"/>
        </authorList>
    </citation>
    <scope>IDENTIFICATION</scope>
</reference>
<dbReference type="GO" id="GO:0019825">
    <property type="term" value="F:oxygen binding"/>
    <property type="evidence" value="ECO:0007669"/>
    <property type="project" value="InterPro"/>
</dbReference>
<evidence type="ECO:0000259" key="6">
    <source>
        <dbReference type="PROSITE" id="PS01033"/>
    </source>
</evidence>
<dbReference type="GO" id="GO:0005506">
    <property type="term" value="F:iron ion binding"/>
    <property type="evidence" value="ECO:0007669"/>
    <property type="project" value="InterPro"/>
</dbReference>
<comment type="subunit">
    <text evidence="1">Monomer.</text>
</comment>
<accession>A0A0N4U7P3</accession>
<dbReference type="InterPro" id="IPR013314">
    <property type="entry name" value="Globin_lamprey/hagfish"/>
</dbReference>
<evidence type="ECO:0000313" key="7">
    <source>
        <dbReference type="EMBL" id="VDN57200.1"/>
    </source>
</evidence>
<dbReference type="Proteomes" id="UP000038040">
    <property type="component" value="Unplaced"/>
</dbReference>
<keyword evidence="3" id="KW-0479">Metal-binding</keyword>
<evidence type="ECO:0000313" key="10">
    <source>
        <dbReference type="WBParaSite" id="DME_0000301401-mRNA-1"/>
    </source>
</evidence>
<keyword evidence="5" id="KW-0813">Transport</keyword>
<dbReference type="GO" id="GO:0005344">
    <property type="term" value="F:oxygen carrier activity"/>
    <property type="evidence" value="ECO:0007669"/>
    <property type="project" value="UniProtKB-KW"/>
</dbReference>
<dbReference type="Gene3D" id="1.10.490.10">
    <property type="entry name" value="Globins"/>
    <property type="match status" value="1"/>
</dbReference>
<dbReference type="InterPro" id="IPR000971">
    <property type="entry name" value="Globin"/>
</dbReference>
<evidence type="ECO:0000313" key="9">
    <source>
        <dbReference type="Proteomes" id="UP000274756"/>
    </source>
</evidence>
<dbReference type="CDD" id="cd01040">
    <property type="entry name" value="Mb-like"/>
    <property type="match status" value="1"/>
</dbReference>
<evidence type="ECO:0000256" key="3">
    <source>
        <dbReference type="ARBA" id="ARBA00022723"/>
    </source>
</evidence>
<dbReference type="InterPro" id="IPR044399">
    <property type="entry name" value="Mb-like_M"/>
</dbReference>
<organism evidence="8 10">
    <name type="scientific">Dracunculus medinensis</name>
    <name type="common">Guinea worm</name>
    <dbReference type="NCBI Taxonomy" id="318479"/>
    <lineage>
        <taxon>Eukaryota</taxon>
        <taxon>Metazoa</taxon>
        <taxon>Ecdysozoa</taxon>
        <taxon>Nematoda</taxon>
        <taxon>Chromadorea</taxon>
        <taxon>Rhabditida</taxon>
        <taxon>Spirurina</taxon>
        <taxon>Dracunculoidea</taxon>
        <taxon>Dracunculidae</taxon>
        <taxon>Dracunculus</taxon>
    </lineage>
</organism>
<dbReference type="OrthoDB" id="436496at2759"/>
<dbReference type="EMBL" id="UYYG01001159">
    <property type="protein sequence ID" value="VDN57200.1"/>
    <property type="molecule type" value="Genomic_DNA"/>
</dbReference>
<evidence type="ECO:0000256" key="5">
    <source>
        <dbReference type="RuleBase" id="RU000356"/>
    </source>
</evidence>
<dbReference type="WBParaSite" id="DME_0000301401-mRNA-1">
    <property type="protein sequence ID" value="DME_0000301401-mRNA-1"/>
    <property type="gene ID" value="DME_0000301401"/>
</dbReference>
<evidence type="ECO:0000313" key="8">
    <source>
        <dbReference type="Proteomes" id="UP000038040"/>
    </source>
</evidence>
<dbReference type="InterPro" id="IPR009050">
    <property type="entry name" value="Globin-like_sf"/>
</dbReference>
<dbReference type="GO" id="GO:0020037">
    <property type="term" value="F:heme binding"/>
    <property type="evidence" value="ECO:0007669"/>
    <property type="project" value="InterPro"/>
</dbReference>
<dbReference type="PANTHER" id="PTHR46783">
    <property type="entry name" value="CYTOGLOBIN"/>
    <property type="match status" value="1"/>
</dbReference>
<dbReference type="GO" id="GO:0016491">
    <property type="term" value="F:oxidoreductase activity"/>
    <property type="evidence" value="ECO:0007669"/>
    <property type="project" value="UniProtKB-ARBA"/>
</dbReference>
<dbReference type="Proteomes" id="UP000274756">
    <property type="component" value="Unassembled WGS sequence"/>
</dbReference>
<dbReference type="STRING" id="318479.A0A0N4U7P3"/>
<feature type="domain" description="Globin" evidence="6">
    <location>
        <begin position="27"/>
        <end position="158"/>
    </location>
</feature>
<evidence type="ECO:0000256" key="2">
    <source>
        <dbReference type="ARBA" id="ARBA00022617"/>
    </source>
</evidence>
<keyword evidence="5" id="KW-0561">Oxygen transport</keyword>
<dbReference type="PANTHER" id="PTHR46783:SF1">
    <property type="entry name" value="CYTOGLOBIN-1-RELATED"/>
    <property type="match status" value="1"/>
</dbReference>